<keyword evidence="1" id="KW-0175">Coiled coil</keyword>
<evidence type="ECO:0008006" key="4">
    <source>
        <dbReference type="Google" id="ProtNLM"/>
    </source>
</evidence>
<proteinExistence type="predicted"/>
<evidence type="ECO:0000313" key="2">
    <source>
        <dbReference type="Proteomes" id="UP000887575"/>
    </source>
</evidence>
<reference evidence="3" key="1">
    <citation type="submission" date="2024-02" db="UniProtKB">
        <authorList>
            <consortium name="WormBaseParasite"/>
        </authorList>
    </citation>
    <scope>IDENTIFICATION</scope>
</reference>
<dbReference type="WBParaSite" id="MBELARI_LOCUS15424">
    <property type="protein sequence ID" value="MBELARI_LOCUS15424"/>
    <property type="gene ID" value="MBELARI_LOCUS15424"/>
</dbReference>
<feature type="coiled-coil region" evidence="1">
    <location>
        <begin position="285"/>
        <end position="312"/>
    </location>
</feature>
<organism evidence="2 3">
    <name type="scientific">Mesorhabditis belari</name>
    <dbReference type="NCBI Taxonomy" id="2138241"/>
    <lineage>
        <taxon>Eukaryota</taxon>
        <taxon>Metazoa</taxon>
        <taxon>Ecdysozoa</taxon>
        <taxon>Nematoda</taxon>
        <taxon>Chromadorea</taxon>
        <taxon>Rhabditida</taxon>
        <taxon>Rhabditina</taxon>
        <taxon>Rhabditomorpha</taxon>
        <taxon>Rhabditoidea</taxon>
        <taxon>Rhabditidae</taxon>
        <taxon>Mesorhabditinae</taxon>
        <taxon>Mesorhabditis</taxon>
    </lineage>
</organism>
<evidence type="ECO:0000313" key="3">
    <source>
        <dbReference type="WBParaSite" id="MBELARI_LOCUS15424"/>
    </source>
</evidence>
<keyword evidence="2" id="KW-1185">Reference proteome</keyword>
<dbReference type="CDD" id="cd19757">
    <property type="entry name" value="Bbox1"/>
    <property type="match status" value="1"/>
</dbReference>
<sequence length="322" mass="36866">MDLQLKVFKSLSCSKCGAPFSKSADGTNGPRKYPTCGVTVCKQCAEKAITPGEHVGCSAGHFSNCFLDQRPAYFLIELLNSPALAETSYGSGYYLTKPIEIPKCMICHKEYSIETEDREPTNSFVEFLKELPEMIKQVENTEETITKISPTIEVIDHFDCSECEREFPIEDMFSCSDCSKKICGSCVTRRHRSHKLTDLFVEETCRISGEMKQMVSIQINGYKKIFPELHQELIEKIASFEKALSGKAEKIEKLENFEKTKNEIDKCKDYGDRFERISEDYLPNLRLFNTNLQNLIDELNEAKISETEMKRNDILFDDCFVF</sequence>
<accession>A0AAF3EN05</accession>
<evidence type="ECO:0000256" key="1">
    <source>
        <dbReference type="SAM" id="Coils"/>
    </source>
</evidence>
<dbReference type="AlphaFoldDB" id="A0AAF3EN05"/>
<name>A0AAF3EN05_9BILA</name>
<dbReference type="Proteomes" id="UP000887575">
    <property type="component" value="Unassembled WGS sequence"/>
</dbReference>
<protein>
    <recommendedName>
        <fullName evidence="4">B box-type domain-containing protein</fullName>
    </recommendedName>
</protein>